<evidence type="ECO:0000256" key="1">
    <source>
        <dbReference type="PIRNR" id="PIRNR038471"/>
    </source>
</evidence>
<name>A0A8D5JG63_9BACT</name>
<dbReference type="InterPro" id="IPR055342">
    <property type="entry name" value="MreC_beta-barrel_core"/>
</dbReference>
<proteinExistence type="inferred from homology"/>
<dbReference type="NCBIfam" id="TIGR00219">
    <property type="entry name" value="mreC"/>
    <property type="match status" value="1"/>
</dbReference>
<dbReference type="GO" id="GO:0005886">
    <property type="term" value="C:plasma membrane"/>
    <property type="evidence" value="ECO:0007669"/>
    <property type="project" value="TreeGrafter"/>
</dbReference>
<feature type="domain" description="Rod shape-determining protein MreC beta-barrel core" evidence="2">
    <location>
        <begin position="130"/>
        <end position="274"/>
    </location>
</feature>
<dbReference type="InterPro" id="IPR007221">
    <property type="entry name" value="MreC"/>
</dbReference>
<keyword evidence="1" id="KW-0133">Cell shape</keyword>
<dbReference type="EMBL" id="AP024086">
    <property type="protein sequence ID" value="BCL59674.1"/>
    <property type="molecule type" value="Genomic_DNA"/>
</dbReference>
<dbReference type="AlphaFoldDB" id="A0A8D5JG63"/>
<dbReference type="GO" id="GO:0008360">
    <property type="term" value="P:regulation of cell shape"/>
    <property type="evidence" value="ECO:0007669"/>
    <property type="project" value="InterPro"/>
</dbReference>
<evidence type="ECO:0000313" key="3">
    <source>
        <dbReference type="EMBL" id="BCL59674.1"/>
    </source>
</evidence>
<evidence type="ECO:0000313" key="4">
    <source>
        <dbReference type="Proteomes" id="UP000826725"/>
    </source>
</evidence>
<dbReference type="Pfam" id="PF04085">
    <property type="entry name" value="MreC"/>
    <property type="match status" value="1"/>
</dbReference>
<accession>A0A8D5JG63</accession>
<dbReference type="PANTHER" id="PTHR34138">
    <property type="entry name" value="CELL SHAPE-DETERMINING PROTEIN MREC"/>
    <property type="match status" value="1"/>
</dbReference>
<organism evidence="3 4">
    <name type="scientific">Desulfomarina profundi</name>
    <dbReference type="NCBI Taxonomy" id="2772557"/>
    <lineage>
        <taxon>Bacteria</taxon>
        <taxon>Pseudomonadati</taxon>
        <taxon>Thermodesulfobacteriota</taxon>
        <taxon>Desulfobulbia</taxon>
        <taxon>Desulfobulbales</taxon>
        <taxon>Desulfobulbaceae</taxon>
        <taxon>Desulfomarina</taxon>
    </lineage>
</organism>
<dbReference type="Proteomes" id="UP000826725">
    <property type="component" value="Chromosome"/>
</dbReference>
<dbReference type="PIRSF" id="PIRSF038471">
    <property type="entry name" value="MreC"/>
    <property type="match status" value="1"/>
</dbReference>
<gene>
    <name evidence="3" type="ORF">DGMP_03670</name>
</gene>
<comment type="similarity">
    <text evidence="1">Belongs to the MreC family.</text>
</comment>
<keyword evidence="4" id="KW-1185">Reference proteome</keyword>
<evidence type="ECO:0000259" key="2">
    <source>
        <dbReference type="Pfam" id="PF04085"/>
    </source>
</evidence>
<dbReference type="KEGG" id="dbk:DGMP_03670"/>
<comment type="function">
    <text evidence="1">Involved in formation and maintenance of cell shape.</text>
</comment>
<reference evidence="3" key="1">
    <citation type="submission" date="2020-09" db="EMBL/GenBank/DDBJ databases">
        <title>Desulfogranum mesoprofundum gen. nov., sp. nov., a novel mesophilic, sulfate-reducing chemolithoautotroph isolated from a deep-sea hydrothermal vent chimney in the Suiyo Seamount.</title>
        <authorList>
            <person name="Hashimoto Y."/>
            <person name="Nakagawa S."/>
        </authorList>
    </citation>
    <scope>NUCLEOTIDE SEQUENCE</scope>
    <source>
        <strain evidence="3">KT2</strain>
    </source>
</reference>
<dbReference type="PANTHER" id="PTHR34138:SF1">
    <property type="entry name" value="CELL SHAPE-DETERMINING PROTEIN MREC"/>
    <property type="match status" value="1"/>
</dbReference>
<protein>
    <recommendedName>
        <fullName evidence="1">Cell shape-determining protein MreC</fullName>
    </recommendedName>
    <alternativeName>
        <fullName evidence="1">Cell shape protein MreC</fullName>
    </alternativeName>
</protein>
<dbReference type="RefSeq" id="WP_228855875.1">
    <property type="nucleotide sequence ID" value="NZ_AP024086.1"/>
</dbReference>
<sequence length="292" mass="32515">MRKKSKNRPGSSYFATFRVLLLLSILLVVGLLLLGSMFVGSFGTPHQLTLDFIGPLQSAVTKTTSGITAIKNDYIALWNVRKENKRLHNLVEYYLTELAKYKEGYSSYLHLQELLEFKKQLSFKPLTARVVGKEPAYWYQTIVVDRGKNDDVLDGMIVFTPAGVVGQVIHTSENYSKVLLANAPSSAIDAMIQKNRIRGILKGAGEKGYILHYVLKNADVSVGDEIVTAGIGGLFPAGMVLGRVSLVHKGRRGMFQEIEVKPAVDFQKLEVVLIDPTDRKKILQEMNLSTER</sequence>